<keyword evidence="4" id="KW-1185">Reference proteome</keyword>
<feature type="compositionally biased region" description="Low complexity" evidence="1">
    <location>
        <begin position="73"/>
        <end position="87"/>
    </location>
</feature>
<keyword evidence="2" id="KW-1133">Transmembrane helix</keyword>
<name>A0AAE1AFJ7_9GAST</name>
<dbReference type="AlphaFoldDB" id="A0AAE1AFJ7"/>
<keyword evidence="2" id="KW-0472">Membrane</keyword>
<evidence type="ECO:0000256" key="1">
    <source>
        <dbReference type="SAM" id="MobiDB-lite"/>
    </source>
</evidence>
<evidence type="ECO:0000256" key="2">
    <source>
        <dbReference type="SAM" id="Phobius"/>
    </source>
</evidence>
<protein>
    <submittedName>
        <fullName evidence="3">Uncharacterized protein</fullName>
    </submittedName>
</protein>
<organism evidence="3 4">
    <name type="scientific">Elysia crispata</name>
    <name type="common">lettuce slug</name>
    <dbReference type="NCBI Taxonomy" id="231223"/>
    <lineage>
        <taxon>Eukaryota</taxon>
        <taxon>Metazoa</taxon>
        <taxon>Spiralia</taxon>
        <taxon>Lophotrochozoa</taxon>
        <taxon>Mollusca</taxon>
        <taxon>Gastropoda</taxon>
        <taxon>Heterobranchia</taxon>
        <taxon>Euthyneura</taxon>
        <taxon>Panpulmonata</taxon>
        <taxon>Sacoglossa</taxon>
        <taxon>Placobranchoidea</taxon>
        <taxon>Plakobranchidae</taxon>
        <taxon>Elysia</taxon>
    </lineage>
</organism>
<sequence>MIGCAYGYQGALCDAVVIPSQEPKVKADSGIDGATVAAILVLVAIFVLFLGFVVGANYIDIVEKTSPKEESTTCESSSDSSETCSEV</sequence>
<feature type="transmembrane region" description="Helical" evidence="2">
    <location>
        <begin position="36"/>
        <end position="59"/>
    </location>
</feature>
<evidence type="ECO:0000313" key="3">
    <source>
        <dbReference type="EMBL" id="KAK3786595.1"/>
    </source>
</evidence>
<evidence type="ECO:0000313" key="4">
    <source>
        <dbReference type="Proteomes" id="UP001283361"/>
    </source>
</evidence>
<proteinExistence type="predicted"/>
<feature type="region of interest" description="Disordered" evidence="1">
    <location>
        <begin position="67"/>
        <end position="87"/>
    </location>
</feature>
<gene>
    <name evidence="3" type="ORF">RRG08_021038</name>
</gene>
<keyword evidence="2" id="KW-0812">Transmembrane</keyword>
<comment type="caution">
    <text evidence="3">The sequence shown here is derived from an EMBL/GenBank/DDBJ whole genome shotgun (WGS) entry which is preliminary data.</text>
</comment>
<reference evidence="3" key="1">
    <citation type="journal article" date="2023" name="G3 (Bethesda)">
        <title>A reference genome for the long-term kleptoplast-retaining sea slug Elysia crispata morphotype clarki.</title>
        <authorList>
            <person name="Eastman K.E."/>
            <person name="Pendleton A.L."/>
            <person name="Shaikh M.A."/>
            <person name="Suttiyut T."/>
            <person name="Ogas R."/>
            <person name="Tomko P."/>
            <person name="Gavelis G."/>
            <person name="Widhalm J.R."/>
            <person name="Wisecaver J.H."/>
        </authorList>
    </citation>
    <scope>NUCLEOTIDE SEQUENCE</scope>
    <source>
        <strain evidence="3">ECLA1</strain>
    </source>
</reference>
<dbReference type="EMBL" id="JAWDGP010001953">
    <property type="protein sequence ID" value="KAK3786595.1"/>
    <property type="molecule type" value="Genomic_DNA"/>
</dbReference>
<dbReference type="Proteomes" id="UP001283361">
    <property type="component" value="Unassembled WGS sequence"/>
</dbReference>
<accession>A0AAE1AFJ7</accession>